<keyword evidence="2" id="KW-1185">Reference proteome</keyword>
<sequence>MDIRRNMTADRTRHDPGRFFSSLDSCFSKSKNRQTLVKERRRTLAGSWAAVVFLFAEEIYRARPSSSSLLCSPATMARFCPTTAPRGHALLAPSSSFEMW</sequence>
<dbReference type="EMBL" id="CM000761">
    <property type="protein sequence ID" value="KXG34869.1"/>
    <property type="molecule type" value="Genomic_DNA"/>
</dbReference>
<name>A0A1B6QAB6_SORBI</name>
<reference evidence="1 2" key="1">
    <citation type="journal article" date="2009" name="Nature">
        <title>The Sorghum bicolor genome and the diversification of grasses.</title>
        <authorList>
            <person name="Paterson A.H."/>
            <person name="Bowers J.E."/>
            <person name="Bruggmann R."/>
            <person name="Dubchak I."/>
            <person name="Grimwood J."/>
            <person name="Gundlach H."/>
            <person name="Haberer G."/>
            <person name="Hellsten U."/>
            <person name="Mitros T."/>
            <person name="Poliakov A."/>
            <person name="Schmutz J."/>
            <person name="Spannagl M."/>
            <person name="Tang H."/>
            <person name="Wang X."/>
            <person name="Wicker T."/>
            <person name="Bharti A.K."/>
            <person name="Chapman J."/>
            <person name="Feltus F.A."/>
            <person name="Gowik U."/>
            <person name="Grigoriev I.V."/>
            <person name="Lyons E."/>
            <person name="Maher C.A."/>
            <person name="Martis M."/>
            <person name="Narechania A."/>
            <person name="Otillar R.P."/>
            <person name="Penning B.W."/>
            <person name="Salamov A.A."/>
            <person name="Wang Y."/>
            <person name="Zhang L."/>
            <person name="Carpita N.C."/>
            <person name="Freeling M."/>
            <person name="Gingle A.R."/>
            <person name="Hash C.T."/>
            <person name="Keller B."/>
            <person name="Klein P."/>
            <person name="Kresovich S."/>
            <person name="McCann M.C."/>
            <person name="Ming R."/>
            <person name="Peterson D.G."/>
            <person name="Mehboob-ur-Rahman"/>
            <person name="Ware D."/>
            <person name="Westhoff P."/>
            <person name="Mayer K.F."/>
            <person name="Messing J."/>
            <person name="Rokhsar D.S."/>
        </authorList>
    </citation>
    <scope>NUCLEOTIDE SEQUENCE [LARGE SCALE GENOMIC DNA]</scope>
    <source>
        <strain evidence="2">cv. BTx623</strain>
    </source>
</reference>
<reference evidence="2" key="2">
    <citation type="journal article" date="2018" name="Plant J.">
        <title>The Sorghum bicolor reference genome: improved assembly, gene annotations, a transcriptome atlas, and signatures of genome organization.</title>
        <authorList>
            <person name="McCormick R.F."/>
            <person name="Truong S.K."/>
            <person name="Sreedasyam A."/>
            <person name="Jenkins J."/>
            <person name="Shu S."/>
            <person name="Sims D."/>
            <person name="Kennedy M."/>
            <person name="Amirebrahimi M."/>
            <person name="Weers B.D."/>
            <person name="McKinley B."/>
            <person name="Mattison A."/>
            <person name="Morishige D.T."/>
            <person name="Grimwood J."/>
            <person name="Schmutz J."/>
            <person name="Mullet J.E."/>
        </authorList>
    </citation>
    <scope>NUCLEOTIDE SEQUENCE [LARGE SCALE GENOMIC DNA]</scope>
    <source>
        <strain evidence="2">cv. BTx623</strain>
    </source>
</reference>
<dbReference type="InParanoid" id="A0A1B6QAB6"/>
<dbReference type="Gramene" id="KXG34869">
    <property type="protein sequence ID" value="KXG34869"/>
    <property type="gene ID" value="SORBI_3002G102000"/>
</dbReference>
<dbReference type="AlphaFoldDB" id="A0A1B6QAB6"/>
<proteinExistence type="predicted"/>
<protein>
    <submittedName>
        <fullName evidence="1">Uncharacterized protein</fullName>
    </submittedName>
</protein>
<accession>A0A1B6QAB6</accession>
<evidence type="ECO:0000313" key="2">
    <source>
        <dbReference type="Proteomes" id="UP000000768"/>
    </source>
</evidence>
<evidence type="ECO:0000313" key="1">
    <source>
        <dbReference type="EMBL" id="KXG34869.1"/>
    </source>
</evidence>
<dbReference type="Proteomes" id="UP000000768">
    <property type="component" value="Chromosome 2"/>
</dbReference>
<gene>
    <name evidence="1" type="ORF">SORBI_3002G102000</name>
</gene>
<organism evidence="1 2">
    <name type="scientific">Sorghum bicolor</name>
    <name type="common">Sorghum</name>
    <name type="synonym">Sorghum vulgare</name>
    <dbReference type="NCBI Taxonomy" id="4558"/>
    <lineage>
        <taxon>Eukaryota</taxon>
        <taxon>Viridiplantae</taxon>
        <taxon>Streptophyta</taxon>
        <taxon>Embryophyta</taxon>
        <taxon>Tracheophyta</taxon>
        <taxon>Spermatophyta</taxon>
        <taxon>Magnoliopsida</taxon>
        <taxon>Liliopsida</taxon>
        <taxon>Poales</taxon>
        <taxon>Poaceae</taxon>
        <taxon>PACMAD clade</taxon>
        <taxon>Panicoideae</taxon>
        <taxon>Andropogonodae</taxon>
        <taxon>Andropogoneae</taxon>
        <taxon>Sorghinae</taxon>
        <taxon>Sorghum</taxon>
    </lineage>
</organism>